<keyword evidence="1" id="KW-0812">Transmembrane</keyword>
<name>A0AAW2GPD5_9HYME</name>
<keyword evidence="1" id="KW-0472">Membrane</keyword>
<comment type="caution">
    <text evidence="3">The sequence shown here is derived from an EMBL/GenBank/DDBJ whole genome shotgun (WGS) entry which is preliminary data.</text>
</comment>
<dbReference type="InterPro" id="IPR031962">
    <property type="entry name" value="DUF4781"/>
</dbReference>
<evidence type="ECO:0000313" key="4">
    <source>
        <dbReference type="Proteomes" id="UP001430953"/>
    </source>
</evidence>
<organism evidence="3 4">
    <name type="scientific">Cardiocondyla obscurior</name>
    <dbReference type="NCBI Taxonomy" id="286306"/>
    <lineage>
        <taxon>Eukaryota</taxon>
        <taxon>Metazoa</taxon>
        <taxon>Ecdysozoa</taxon>
        <taxon>Arthropoda</taxon>
        <taxon>Hexapoda</taxon>
        <taxon>Insecta</taxon>
        <taxon>Pterygota</taxon>
        <taxon>Neoptera</taxon>
        <taxon>Endopterygota</taxon>
        <taxon>Hymenoptera</taxon>
        <taxon>Apocrita</taxon>
        <taxon>Aculeata</taxon>
        <taxon>Formicoidea</taxon>
        <taxon>Formicidae</taxon>
        <taxon>Myrmicinae</taxon>
        <taxon>Cardiocondyla</taxon>
    </lineage>
</organism>
<feature type="domain" description="DUF4781" evidence="2">
    <location>
        <begin position="178"/>
        <end position="499"/>
    </location>
</feature>
<dbReference type="Pfam" id="PF16013">
    <property type="entry name" value="DUF4781"/>
    <property type="match status" value="1"/>
</dbReference>
<evidence type="ECO:0000313" key="3">
    <source>
        <dbReference type="EMBL" id="KAL0128851.1"/>
    </source>
</evidence>
<evidence type="ECO:0000256" key="1">
    <source>
        <dbReference type="SAM" id="Phobius"/>
    </source>
</evidence>
<evidence type="ECO:0000259" key="2">
    <source>
        <dbReference type="Pfam" id="PF16013"/>
    </source>
</evidence>
<keyword evidence="4" id="KW-1185">Reference proteome</keyword>
<feature type="transmembrane region" description="Helical" evidence="1">
    <location>
        <begin position="349"/>
        <end position="373"/>
    </location>
</feature>
<reference evidence="3 4" key="1">
    <citation type="submission" date="2023-03" db="EMBL/GenBank/DDBJ databases">
        <title>High recombination rates correlate with genetic variation in Cardiocondyla obscurior ants.</title>
        <authorList>
            <person name="Errbii M."/>
        </authorList>
    </citation>
    <scope>NUCLEOTIDE SEQUENCE [LARGE SCALE GENOMIC DNA]</scope>
    <source>
        <strain evidence="3">Alpha-2009</strain>
        <tissue evidence="3">Whole body</tissue>
    </source>
</reference>
<gene>
    <name evidence="3" type="ORF">PUN28_003907</name>
</gene>
<dbReference type="AlphaFoldDB" id="A0AAW2GPD5"/>
<proteinExistence type="predicted"/>
<dbReference type="Proteomes" id="UP001430953">
    <property type="component" value="Unassembled WGS sequence"/>
</dbReference>
<sequence length="722" mass="81655">MATNEIKNTKDIDEDEMKTLATEQQQCFYEEMVDCLIYNINEHKYLKQNIGYAIYGPPKSFHDVKDTNEKENTCYYKTENLTKNLNDIDAADEVGYDGEAKKNIEKIYNKICDLTIKDNPSEPIYFGIVYNVIYPVEITAKSEKEETDKTAKVETKAEKNKSKETKDEKMLIVLPVCVFKVKKCIDKNLTTTKNAKEKNITAEMQDDAWYIDNNARVYTNWTDYIENNTLPECTMVFPKDGSYQANPEYPIMEDYSTVWLETGKSPASKWTKKLCDAGDTASSIVGIGVTGLGIASMFTPIGPIVAVSGCIAAGVAGTWSLGRNTQQLIDRSAHEESINPFDKEAFPHYLGIAATVVGLGAMGGAMLLSTVAARGMTINTVTRVAFNTVQGGNIIINGFGVIYQGYNIYNKYMSNEEITIGEALNFATHLMFFCGSVIKVQFASDIIENSQGKVMRDYKESLSSKRLRKNYNRAMRKAANNSNNNGCKMAENAEVIRYIKHRQELIQNQPVNGNSQQSKNDPRNISWSFDQGKLKVNTVILLDPFKFVTQLINQGIFMPETNQNTSFDSCNSSNDFNIEQLSKVLAELLSKFYNDYPQSTKKSNLPDFTQFIQELNSLNIDAEYLKKLFDIAVKLMKRSKNCEEFLQKVLMFVWQYCKANLKQWGLSVSHFVGSASSSTVLKKIIIAIFEAIDMIIDNLYSAFEIYNNSSHEHYNNEKNKFI</sequence>
<dbReference type="PANTHER" id="PTHR21115">
    <property type="entry name" value="GH06117P-RELATED"/>
    <property type="match status" value="1"/>
</dbReference>
<keyword evidence="1" id="KW-1133">Transmembrane helix</keyword>
<accession>A0AAW2GPD5</accession>
<dbReference type="PANTHER" id="PTHR21115:SF0">
    <property type="entry name" value="GH06117P-RELATED"/>
    <property type="match status" value="1"/>
</dbReference>
<dbReference type="EMBL" id="JADYXP020000003">
    <property type="protein sequence ID" value="KAL0128851.1"/>
    <property type="molecule type" value="Genomic_DNA"/>
</dbReference>
<protein>
    <recommendedName>
        <fullName evidence="2">DUF4781 domain-containing protein</fullName>
    </recommendedName>
</protein>